<name>A0A2R4XPD6_9BURK</name>
<sequence length="148" mass="16406">MRLSKHFTLAELTRSATANANGIDNSPGVRHLANLHHLAETLEHVRALLGNNPIIVSSGYRSPDLNRLVGGSDTSSHSQGLAADFTCPRFGPVIEICEAIRDSNIQFDQLIYEQGSTEWVHLGIDPRMRRQVMSWSRKAGYVTGLRKL</sequence>
<dbReference type="InterPro" id="IPR013230">
    <property type="entry name" value="Peptidase_M15A_C"/>
</dbReference>
<dbReference type="SUPFAM" id="SSF55166">
    <property type="entry name" value="Hedgehog/DD-peptidase"/>
    <property type="match status" value="1"/>
</dbReference>
<dbReference type="KEGG" id="boz:DBV39_00210"/>
<dbReference type="Pfam" id="PF08291">
    <property type="entry name" value="Peptidase_M15_3"/>
    <property type="match status" value="1"/>
</dbReference>
<reference evidence="2 3" key="1">
    <citation type="submission" date="2018-04" db="EMBL/GenBank/DDBJ databases">
        <title>Bordetella sp. HZ20 isolated from seawater.</title>
        <authorList>
            <person name="Sun C."/>
        </authorList>
    </citation>
    <scope>NUCLEOTIDE SEQUENCE [LARGE SCALE GENOMIC DNA]</scope>
    <source>
        <strain evidence="2 3">HZ20</strain>
    </source>
</reference>
<proteinExistence type="predicted"/>
<protein>
    <submittedName>
        <fullName evidence="2">Peptidase M15</fullName>
    </submittedName>
</protein>
<dbReference type="OrthoDB" id="5242612at2"/>
<dbReference type="Gene3D" id="3.30.1380.10">
    <property type="match status" value="1"/>
</dbReference>
<evidence type="ECO:0000313" key="3">
    <source>
        <dbReference type="Proteomes" id="UP000244571"/>
    </source>
</evidence>
<evidence type="ECO:0000313" key="2">
    <source>
        <dbReference type="EMBL" id="AWB35539.1"/>
    </source>
</evidence>
<dbReference type="Proteomes" id="UP000244571">
    <property type="component" value="Chromosome"/>
</dbReference>
<accession>A0A2R4XPD6</accession>
<feature type="domain" description="Peptidase M15A C-terminal" evidence="1">
    <location>
        <begin position="5"/>
        <end position="122"/>
    </location>
</feature>
<dbReference type="InterPro" id="IPR009045">
    <property type="entry name" value="Zn_M74/Hedgehog-like"/>
</dbReference>
<gene>
    <name evidence="2" type="ORF">DBV39_00210</name>
</gene>
<organism evidence="2 3">
    <name type="scientific">Orrella marina</name>
    <dbReference type="NCBI Taxonomy" id="2163011"/>
    <lineage>
        <taxon>Bacteria</taxon>
        <taxon>Pseudomonadati</taxon>
        <taxon>Pseudomonadota</taxon>
        <taxon>Betaproteobacteria</taxon>
        <taxon>Burkholderiales</taxon>
        <taxon>Alcaligenaceae</taxon>
        <taxon>Orrella</taxon>
    </lineage>
</organism>
<dbReference type="AlphaFoldDB" id="A0A2R4XPD6"/>
<evidence type="ECO:0000259" key="1">
    <source>
        <dbReference type="Pfam" id="PF08291"/>
    </source>
</evidence>
<keyword evidence="3" id="KW-1185">Reference proteome</keyword>
<dbReference type="EMBL" id="CP028901">
    <property type="protein sequence ID" value="AWB35539.1"/>
    <property type="molecule type" value="Genomic_DNA"/>
</dbReference>